<keyword evidence="2" id="KW-0812">Transmembrane</keyword>
<proteinExistence type="predicted"/>
<name>A0A075JCC8_9MICO</name>
<feature type="compositionally biased region" description="Polar residues" evidence="1">
    <location>
        <begin position="177"/>
        <end position="200"/>
    </location>
</feature>
<accession>A0A075JCC8</accession>
<feature type="transmembrane region" description="Helical" evidence="2">
    <location>
        <begin position="382"/>
        <end position="402"/>
    </location>
</feature>
<keyword evidence="4" id="KW-1185">Reference proteome</keyword>
<dbReference type="Proteomes" id="UP000027986">
    <property type="component" value="Chromosome"/>
</dbReference>
<organism evidence="3 4">
    <name type="scientific">Dermacoccus nishinomiyaensis</name>
    <dbReference type="NCBI Taxonomy" id="1274"/>
    <lineage>
        <taxon>Bacteria</taxon>
        <taxon>Bacillati</taxon>
        <taxon>Actinomycetota</taxon>
        <taxon>Actinomycetes</taxon>
        <taxon>Micrococcales</taxon>
        <taxon>Dermacoccaceae</taxon>
        <taxon>Dermacoccus</taxon>
    </lineage>
</organism>
<dbReference type="RefSeq" id="WP_038566575.1">
    <property type="nucleotide sequence ID" value="NZ_CP008889.1"/>
</dbReference>
<dbReference type="KEGG" id="dni:HX89_01875"/>
<gene>
    <name evidence="3" type="ORF">HX89_01875</name>
</gene>
<dbReference type="HOGENOM" id="CLU_574561_0_0_11"/>
<keyword evidence="2" id="KW-1133">Transmembrane helix</keyword>
<sequence length="475" mass="45985">MSTNDESGQGSTWSADNNEQATHVAGGTGAGATPAGSTPAGAASPDAGVSMSKDTAASDDHTQAIGSDATRVAPRSDAPAQPAWGPSSQGGQQNAASSQAYPSAPGVGYAGPQGGGQPGYGQSGYGQYPGGQNPAGPSYGQGGYPAAPQGGYPSAPQGGHPSNSPQGGYGSAPQGGYPSNNPQGGYPSSAQNGYASNSPQGGYPWSPQGGYPSAPQGGYPSSPQGGYPSSPQGGYPSNSPQGGYASSPQGGYPLSQSAVVSNQQHYTSAPYGRSFAPGVGQTGAATATGVGASHATSTASPVAKFGPFVPALLGLIAPFVAWVTFKAGSESVALNGIGGNSDAANSALGGSKNTAGIFVAILALGLVAAGVLALLGKLNAKVAGLVTAAIGLVILILGIVQFPSASSAVSSNGAAAGYTATIGAGVWLTLLSGLIAIAVGVVAFLQSRKADATNPSAHNTSNVQGPQQPWGQQTH</sequence>
<feature type="compositionally biased region" description="Low complexity" evidence="1">
    <location>
        <begin position="31"/>
        <end position="48"/>
    </location>
</feature>
<feature type="compositionally biased region" description="Gly residues" evidence="1">
    <location>
        <begin position="108"/>
        <end position="129"/>
    </location>
</feature>
<feature type="region of interest" description="Disordered" evidence="1">
    <location>
        <begin position="452"/>
        <end position="475"/>
    </location>
</feature>
<feature type="compositionally biased region" description="Low complexity" evidence="1">
    <location>
        <begin position="206"/>
        <end position="244"/>
    </location>
</feature>
<feature type="transmembrane region" description="Helical" evidence="2">
    <location>
        <begin position="422"/>
        <end position="445"/>
    </location>
</feature>
<feature type="compositionally biased region" description="Polar residues" evidence="1">
    <location>
        <begin position="246"/>
        <end position="255"/>
    </location>
</feature>
<feature type="compositionally biased region" description="Polar residues" evidence="1">
    <location>
        <begin position="453"/>
        <end position="475"/>
    </location>
</feature>
<dbReference type="eggNOG" id="COG3794">
    <property type="taxonomic scope" value="Bacteria"/>
</dbReference>
<dbReference type="AlphaFoldDB" id="A0A075JCC8"/>
<evidence type="ECO:0000313" key="4">
    <source>
        <dbReference type="Proteomes" id="UP000027986"/>
    </source>
</evidence>
<feature type="region of interest" description="Disordered" evidence="1">
    <location>
        <begin position="1"/>
        <end position="255"/>
    </location>
</feature>
<keyword evidence="2" id="KW-0472">Membrane</keyword>
<feature type="transmembrane region" description="Helical" evidence="2">
    <location>
        <begin position="355"/>
        <end position="375"/>
    </location>
</feature>
<reference evidence="3 4" key="1">
    <citation type="submission" date="2014-07" db="EMBL/GenBank/DDBJ databases">
        <title>Genome Sequencing of Dermacoccus nishinomiyaensis.</title>
        <authorList>
            <person name="Hong K.W."/>
            <person name="Chan K.G."/>
        </authorList>
    </citation>
    <scope>NUCLEOTIDE SEQUENCE [LARGE SCALE GENOMIC DNA]</scope>
    <source>
        <strain evidence="3 4">M25</strain>
    </source>
</reference>
<feature type="compositionally biased region" description="Low complexity" evidence="1">
    <location>
        <begin position="85"/>
        <end position="107"/>
    </location>
</feature>
<feature type="transmembrane region" description="Helical" evidence="2">
    <location>
        <begin position="305"/>
        <end position="325"/>
    </location>
</feature>
<protein>
    <submittedName>
        <fullName evidence="3">Uncharacterized protein</fullName>
    </submittedName>
</protein>
<feature type="compositionally biased region" description="Low complexity" evidence="1">
    <location>
        <begin position="144"/>
        <end position="159"/>
    </location>
</feature>
<evidence type="ECO:0000256" key="1">
    <source>
        <dbReference type="SAM" id="MobiDB-lite"/>
    </source>
</evidence>
<evidence type="ECO:0000256" key="2">
    <source>
        <dbReference type="SAM" id="Phobius"/>
    </source>
</evidence>
<dbReference type="GeneID" id="66569937"/>
<evidence type="ECO:0000313" key="3">
    <source>
        <dbReference type="EMBL" id="AIF39931.1"/>
    </source>
</evidence>
<feature type="compositionally biased region" description="Polar residues" evidence="1">
    <location>
        <begin position="1"/>
        <end position="21"/>
    </location>
</feature>
<dbReference type="EMBL" id="CP008889">
    <property type="protein sequence ID" value="AIF39931.1"/>
    <property type="molecule type" value="Genomic_DNA"/>
</dbReference>